<keyword evidence="11" id="KW-0961">Cell wall biogenesis/degradation</keyword>
<comment type="similarity">
    <text evidence="2">In the N-terminal section; belongs to the glycosyltransferase 51 family.</text>
</comment>
<evidence type="ECO:0000256" key="7">
    <source>
        <dbReference type="ARBA" id="ARBA00022801"/>
    </source>
</evidence>
<dbReference type="AlphaFoldDB" id="A0A967B3G3"/>
<keyword evidence="5" id="KW-0328">Glycosyltransferase</keyword>
<dbReference type="FunFam" id="1.10.3810.10:FF:000001">
    <property type="entry name" value="Penicillin-binding protein 1A"/>
    <property type="match status" value="1"/>
</dbReference>
<feature type="region of interest" description="Disordered" evidence="14">
    <location>
        <begin position="1"/>
        <end position="24"/>
    </location>
</feature>
<name>A0A967B3G3_9MICO</name>
<keyword evidence="8" id="KW-0133">Cell shape</keyword>
<feature type="domain" description="Glycosyl transferase family 51" evidence="17">
    <location>
        <begin position="85"/>
        <end position="258"/>
    </location>
</feature>
<dbReference type="PANTHER" id="PTHR32282:SF34">
    <property type="entry name" value="PENICILLIN-BINDING PROTEIN 1A"/>
    <property type="match status" value="1"/>
</dbReference>
<dbReference type="Gene3D" id="1.10.3810.10">
    <property type="entry name" value="Biosynthetic peptidoglycan transglycosylase-like"/>
    <property type="match status" value="1"/>
</dbReference>
<dbReference type="InterPro" id="IPR001460">
    <property type="entry name" value="PCN-bd_Tpept"/>
</dbReference>
<dbReference type="GO" id="GO:0030288">
    <property type="term" value="C:outer membrane-bounded periplasmic space"/>
    <property type="evidence" value="ECO:0007669"/>
    <property type="project" value="TreeGrafter"/>
</dbReference>
<evidence type="ECO:0000256" key="3">
    <source>
        <dbReference type="ARBA" id="ARBA00022645"/>
    </source>
</evidence>
<protein>
    <submittedName>
        <fullName evidence="18">Penicillin-binding protein</fullName>
    </submittedName>
</protein>
<comment type="caution">
    <text evidence="18">The sequence shown here is derived from an EMBL/GenBank/DDBJ whole genome shotgun (WGS) entry which is preliminary data.</text>
</comment>
<dbReference type="Proteomes" id="UP000744769">
    <property type="component" value="Unassembled WGS sequence"/>
</dbReference>
<evidence type="ECO:0000256" key="11">
    <source>
        <dbReference type="ARBA" id="ARBA00023316"/>
    </source>
</evidence>
<dbReference type="EMBL" id="JAAOIV010000014">
    <property type="protein sequence ID" value="NHN57279.1"/>
    <property type="molecule type" value="Genomic_DNA"/>
</dbReference>
<organism evidence="18 19">
    <name type="scientific">Metallococcus carri</name>
    <dbReference type="NCBI Taxonomy" id="1656884"/>
    <lineage>
        <taxon>Bacteria</taxon>
        <taxon>Bacillati</taxon>
        <taxon>Actinomycetota</taxon>
        <taxon>Actinomycetes</taxon>
        <taxon>Micrococcales</taxon>
        <taxon>Dermacoccaceae</taxon>
        <taxon>Metallococcus</taxon>
    </lineage>
</organism>
<evidence type="ECO:0000256" key="5">
    <source>
        <dbReference type="ARBA" id="ARBA00022676"/>
    </source>
</evidence>
<evidence type="ECO:0000256" key="12">
    <source>
        <dbReference type="ARBA" id="ARBA00034000"/>
    </source>
</evidence>
<dbReference type="SUPFAM" id="SSF53955">
    <property type="entry name" value="Lysozyme-like"/>
    <property type="match status" value="1"/>
</dbReference>
<evidence type="ECO:0000259" key="17">
    <source>
        <dbReference type="Pfam" id="PF00912"/>
    </source>
</evidence>
<sequence>MTDRPTTSETAATPPAGGRTRRRRTRRRPLWVTVLLRAFLGFFLLFLIGAAAFIVIYLRTEVPQPNADANKQLSIIYYSDGKTELDRFSTVNREDVPLAKVPTTVQYEFLAAEDRNFYKNRGVSPTGIARAVWNGLTGKGEQGGSTITQQYVKNYFLTQDRTVTRKVKEIIISLKIDQKYSKQQILQDYLNNTYFGRNAYGIQAASKTYFNKDVSQLNPSEGAFLASIINAPGYYDPANGQAAEERTRYRMDYVLSGMVSQGWMTQAEKDRQTYPKVQGIKARKYAGGPNGYITAAVRSELKQKLRLTDEDIDRGGLRIVTTIDKNDQAAAVRAVNRNMPPQSPDKPVLNVGLVAQKPDGAVVAMYGGADYAKNQYSSATQASMQGGSSFKVFGLTAALENGFSLNSRFDGSSPLKLPGTKPLRNDQDEQFGNITLRTALAKSVNTSFLRLNVKMGPAKTRDAAVQLGIPATSGSLNGNVTNILGEASVRVADMANAFSTVGSGGNKADPYYIAKVSSVAGDYSYEAKPSTQPVLDGKVAADVANAMSGVLKPGGTAYNSVQGFTRPAGGKTGTTDGYKSAWFTGFTPNQLTTSVGMYAGTGTTAGTQSLAPAGASFYGGAVPAQIWADFMQNALKGEPVAKLPAPGNVNGGGAEPTSVAPPPTTTTTTPSSTSTPSSSTSTSTSSTTSTSTSTPTSSSPTSTSSTTTPSSTATPTLTSTAPPPATSTRPPSAPTTTPSPPAARSTPTAPSLPVPTG</sequence>
<dbReference type="GO" id="GO:0008360">
    <property type="term" value="P:regulation of cell shape"/>
    <property type="evidence" value="ECO:0007669"/>
    <property type="project" value="UniProtKB-KW"/>
</dbReference>
<keyword evidence="4" id="KW-0645">Protease</keyword>
<evidence type="ECO:0000256" key="10">
    <source>
        <dbReference type="ARBA" id="ARBA00023268"/>
    </source>
</evidence>
<dbReference type="RefSeq" id="WP_166198430.1">
    <property type="nucleotide sequence ID" value="NZ_JAAOIV010000014.1"/>
</dbReference>
<reference evidence="18" key="1">
    <citation type="submission" date="2020-03" db="EMBL/GenBank/DDBJ databases">
        <title>Draft sequencing of Calidifontibacter sp. DB0510.</title>
        <authorList>
            <person name="Kim D.-U."/>
        </authorList>
    </citation>
    <scope>NUCLEOTIDE SEQUENCE</scope>
    <source>
        <strain evidence="18">DB0510</strain>
    </source>
</reference>
<feature type="compositionally biased region" description="Low complexity" evidence="14">
    <location>
        <begin position="665"/>
        <end position="720"/>
    </location>
</feature>
<feature type="compositionally biased region" description="Pro residues" evidence="14">
    <location>
        <begin position="721"/>
        <end position="741"/>
    </location>
</feature>
<dbReference type="GO" id="GO:0006508">
    <property type="term" value="P:proteolysis"/>
    <property type="evidence" value="ECO:0007669"/>
    <property type="project" value="UniProtKB-KW"/>
</dbReference>
<dbReference type="GO" id="GO:0008658">
    <property type="term" value="F:penicillin binding"/>
    <property type="evidence" value="ECO:0007669"/>
    <property type="project" value="InterPro"/>
</dbReference>
<evidence type="ECO:0000256" key="9">
    <source>
        <dbReference type="ARBA" id="ARBA00022984"/>
    </source>
</evidence>
<evidence type="ECO:0000256" key="4">
    <source>
        <dbReference type="ARBA" id="ARBA00022670"/>
    </source>
</evidence>
<evidence type="ECO:0000256" key="14">
    <source>
        <dbReference type="SAM" id="MobiDB-lite"/>
    </source>
</evidence>
<dbReference type="Pfam" id="PF00905">
    <property type="entry name" value="Transpeptidase"/>
    <property type="match status" value="1"/>
</dbReference>
<evidence type="ECO:0000256" key="15">
    <source>
        <dbReference type="SAM" id="Phobius"/>
    </source>
</evidence>
<dbReference type="SUPFAM" id="SSF56601">
    <property type="entry name" value="beta-lactamase/transpeptidase-like"/>
    <property type="match status" value="1"/>
</dbReference>
<dbReference type="Pfam" id="PF00912">
    <property type="entry name" value="Transgly"/>
    <property type="match status" value="1"/>
</dbReference>
<accession>A0A967B3G3</accession>
<keyword evidence="3" id="KW-0121">Carboxypeptidase</keyword>
<dbReference type="GO" id="GO:0071555">
    <property type="term" value="P:cell wall organization"/>
    <property type="evidence" value="ECO:0007669"/>
    <property type="project" value="UniProtKB-KW"/>
</dbReference>
<keyword evidence="15" id="KW-1133">Transmembrane helix</keyword>
<gene>
    <name evidence="18" type="ORF">G9U51_16025</name>
</gene>
<proteinExistence type="inferred from homology"/>
<evidence type="ECO:0000256" key="6">
    <source>
        <dbReference type="ARBA" id="ARBA00022679"/>
    </source>
</evidence>
<keyword evidence="15" id="KW-0472">Membrane</keyword>
<evidence type="ECO:0000256" key="8">
    <source>
        <dbReference type="ARBA" id="ARBA00022960"/>
    </source>
</evidence>
<keyword evidence="15" id="KW-0812">Transmembrane</keyword>
<comment type="similarity">
    <text evidence="1">In the C-terminal section; belongs to the transpeptidase family.</text>
</comment>
<evidence type="ECO:0000256" key="1">
    <source>
        <dbReference type="ARBA" id="ARBA00007090"/>
    </source>
</evidence>
<comment type="catalytic activity">
    <reaction evidence="13">
        <text>[GlcNAc-(1-&gt;4)-Mur2Ac(oyl-L-Ala-gamma-D-Glu-L-Lys-D-Ala-D-Ala)](n)-di-trans,octa-cis-undecaprenyl diphosphate + beta-D-GlcNAc-(1-&gt;4)-Mur2Ac(oyl-L-Ala-gamma-D-Glu-L-Lys-D-Ala-D-Ala)-di-trans,octa-cis-undecaprenyl diphosphate = [GlcNAc-(1-&gt;4)-Mur2Ac(oyl-L-Ala-gamma-D-Glu-L-Lys-D-Ala-D-Ala)](n+1)-di-trans,octa-cis-undecaprenyl diphosphate + di-trans,octa-cis-undecaprenyl diphosphate + H(+)</text>
        <dbReference type="Rhea" id="RHEA:23708"/>
        <dbReference type="Rhea" id="RHEA-COMP:9602"/>
        <dbReference type="Rhea" id="RHEA-COMP:9603"/>
        <dbReference type="ChEBI" id="CHEBI:15378"/>
        <dbReference type="ChEBI" id="CHEBI:58405"/>
        <dbReference type="ChEBI" id="CHEBI:60033"/>
        <dbReference type="ChEBI" id="CHEBI:78435"/>
        <dbReference type="EC" id="2.4.99.28"/>
    </reaction>
</comment>
<keyword evidence="9" id="KW-0573">Peptidoglycan synthesis</keyword>
<dbReference type="InterPro" id="IPR023346">
    <property type="entry name" value="Lysozyme-like_dom_sf"/>
</dbReference>
<feature type="domain" description="Penicillin-binding protein transpeptidase" evidence="16">
    <location>
        <begin position="354"/>
        <end position="594"/>
    </location>
</feature>
<evidence type="ECO:0000259" key="16">
    <source>
        <dbReference type="Pfam" id="PF00905"/>
    </source>
</evidence>
<dbReference type="GO" id="GO:0009002">
    <property type="term" value="F:serine-type D-Ala-D-Ala carboxypeptidase activity"/>
    <property type="evidence" value="ECO:0007669"/>
    <property type="project" value="UniProtKB-EC"/>
</dbReference>
<dbReference type="InterPro" id="IPR001264">
    <property type="entry name" value="Glyco_trans_51"/>
</dbReference>
<evidence type="ECO:0000313" key="19">
    <source>
        <dbReference type="Proteomes" id="UP000744769"/>
    </source>
</evidence>
<feature type="transmembrane region" description="Helical" evidence="15">
    <location>
        <begin position="30"/>
        <end position="58"/>
    </location>
</feature>
<keyword evidence="6" id="KW-0808">Transferase</keyword>
<dbReference type="GO" id="GO:0009252">
    <property type="term" value="P:peptidoglycan biosynthetic process"/>
    <property type="evidence" value="ECO:0007669"/>
    <property type="project" value="UniProtKB-KW"/>
</dbReference>
<evidence type="ECO:0000256" key="13">
    <source>
        <dbReference type="ARBA" id="ARBA00049902"/>
    </source>
</evidence>
<dbReference type="PANTHER" id="PTHR32282">
    <property type="entry name" value="BINDING PROTEIN TRANSPEPTIDASE, PUTATIVE-RELATED"/>
    <property type="match status" value="1"/>
</dbReference>
<keyword evidence="7" id="KW-0378">Hydrolase</keyword>
<dbReference type="InterPro" id="IPR050396">
    <property type="entry name" value="Glycosyltr_51/Transpeptidase"/>
</dbReference>
<keyword evidence="19" id="KW-1185">Reference proteome</keyword>
<evidence type="ECO:0000256" key="2">
    <source>
        <dbReference type="ARBA" id="ARBA00007739"/>
    </source>
</evidence>
<dbReference type="Gene3D" id="3.40.710.10">
    <property type="entry name" value="DD-peptidase/beta-lactamase superfamily"/>
    <property type="match status" value="1"/>
</dbReference>
<feature type="region of interest" description="Disordered" evidence="14">
    <location>
        <begin position="642"/>
        <end position="757"/>
    </location>
</feature>
<dbReference type="InterPro" id="IPR012338">
    <property type="entry name" value="Beta-lactam/transpept-like"/>
</dbReference>
<evidence type="ECO:0000313" key="18">
    <source>
        <dbReference type="EMBL" id="NHN57279.1"/>
    </source>
</evidence>
<feature type="compositionally biased region" description="Low complexity" evidence="14">
    <location>
        <begin position="1"/>
        <end position="18"/>
    </location>
</feature>
<dbReference type="GO" id="GO:0008955">
    <property type="term" value="F:peptidoglycan glycosyltransferase activity"/>
    <property type="evidence" value="ECO:0007669"/>
    <property type="project" value="UniProtKB-EC"/>
</dbReference>
<comment type="catalytic activity">
    <reaction evidence="12">
        <text>Preferential cleavage: (Ac)2-L-Lys-D-Ala-|-D-Ala. Also transpeptidation of peptidyl-alanyl moieties that are N-acyl substituents of D-alanine.</text>
        <dbReference type="EC" id="3.4.16.4"/>
    </reaction>
</comment>
<dbReference type="InterPro" id="IPR036950">
    <property type="entry name" value="PBP_transglycosylase"/>
</dbReference>
<keyword evidence="10" id="KW-0511">Multifunctional enzyme</keyword>